<name>A0A9W9NHZ7_9EURO</name>
<dbReference type="Gene3D" id="3.90.25.10">
    <property type="entry name" value="UDP-galactose 4-epimerase, domain 1"/>
    <property type="match status" value="1"/>
</dbReference>
<reference evidence="4" key="1">
    <citation type="submission" date="2022-12" db="EMBL/GenBank/DDBJ databases">
        <authorList>
            <person name="Petersen C."/>
        </authorList>
    </citation>
    <scope>NUCLEOTIDE SEQUENCE</scope>
    <source>
        <strain evidence="4">IBT 15544</strain>
    </source>
</reference>
<dbReference type="GO" id="GO:0005634">
    <property type="term" value="C:nucleus"/>
    <property type="evidence" value="ECO:0007669"/>
    <property type="project" value="TreeGrafter"/>
</dbReference>
<dbReference type="Proteomes" id="UP001150904">
    <property type="component" value="Unassembled WGS sequence"/>
</dbReference>
<feature type="domain" description="NmrA-like" evidence="3">
    <location>
        <begin position="6"/>
        <end position="241"/>
    </location>
</feature>
<organism evidence="4 5">
    <name type="scientific">Penicillium cinerascens</name>
    <dbReference type="NCBI Taxonomy" id="70096"/>
    <lineage>
        <taxon>Eukaryota</taxon>
        <taxon>Fungi</taxon>
        <taxon>Dikarya</taxon>
        <taxon>Ascomycota</taxon>
        <taxon>Pezizomycotina</taxon>
        <taxon>Eurotiomycetes</taxon>
        <taxon>Eurotiomycetidae</taxon>
        <taxon>Eurotiales</taxon>
        <taxon>Aspergillaceae</taxon>
        <taxon>Penicillium</taxon>
    </lineage>
</organism>
<comment type="caution">
    <text evidence="4">The sequence shown here is derived from an EMBL/GenBank/DDBJ whole genome shotgun (WGS) entry which is preliminary data.</text>
</comment>
<keyword evidence="2" id="KW-0521">NADP</keyword>
<dbReference type="Gene3D" id="3.40.50.720">
    <property type="entry name" value="NAD(P)-binding Rossmann-like Domain"/>
    <property type="match status" value="1"/>
</dbReference>
<evidence type="ECO:0000256" key="1">
    <source>
        <dbReference type="ARBA" id="ARBA00006328"/>
    </source>
</evidence>
<dbReference type="RefSeq" id="XP_058313612.1">
    <property type="nucleotide sequence ID" value="XM_058448201.1"/>
</dbReference>
<dbReference type="Pfam" id="PF05368">
    <property type="entry name" value="NmrA"/>
    <property type="match status" value="1"/>
</dbReference>
<protein>
    <recommendedName>
        <fullName evidence="3">NmrA-like domain-containing protein</fullName>
    </recommendedName>
</protein>
<evidence type="ECO:0000313" key="5">
    <source>
        <dbReference type="Proteomes" id="UP001150904"/>
    </source>
</evidence>
<dbReference type="AlphaFoldDB" id="A0A9W9NHZ7"/>
<reference evidence="4" key="2">
    <citation type="journal article" date="2023" name="IMA Fungus">
        <title>Comparative genomic study of the Penicillium genus elucidates a diverse pangenome and 15 lateral gene transfer events.</title>
        <authorList>
            <person name="Petersen C."/>
            <person name="Sorensen T."/>
            <person name="Nielsen M.R."/>
            <person name="Sondergaard T.E."/>
            <person name="Sorensen J.L."/>
            <person name="Fitzpatrick D.A."/>
            <person name="Frisvad J.C."/>
            <person name="Nielsen K.L."/>
        </authorList>
    </citation>
    <scope>NUCLEOTIDE SEQUENCE</scope>
    <source>
        <strain evidence="4">IBT 15544</strain>
    </source>
</reference>
<accession>A0A9W9NHZ7</accession>
<dbReference type="SUPFAM" id="SSF51735">
    <property type="entry name" value="NAD(P)-binding Rossmann-fold domains"/>
    <property type="match status" value="1"/>
</dbReference>
<gene>
    <name evidence="4" type="ORF">N7498_001138</name>
</gene>
<dbReference type="GeneID" id="83175501"/>
<proteinExistence type="inferred from homology"/>
<dbReference type="EMBL" id="JAPQKR010000004">
    <property type="protein sequence ID" value="KAJ5219039.1"/>
    <property type="molecule type" value="Genomic_DNA"/>
</dbReference>
<dbReference type="PANTHER" id="PTHR42748:SF7">
    <property type="entry name" value="NMRA LIKE REDOX SENSOR 1-RELATED"/>
    <property type="match status" value="1"/>
</dbReference>
<sequence>MAIEQNIVSIVGATGAQGGSVARSLKQNPHFEVRCITRDTNSPGAKALMNEGFNVIKADGANAEEMERALAGSWGAFINVATEGQEFDIAVALQRSILSSAAAAGVKHVVFSSAPDARKLTAGRAPVPNLDVKAQAAEWGDACPVFETFTPVMLSWYLENFEHPILAELLGGFPIHEDQDGYLSCRVPLWGGEEEVPFISVKDDFGDLVHGVFLNPVRWNRAVIQCNGELMSWADMVQAYVAGKNSSFCGLLATNQLKGTQKTANGIIVTGKKARFMPYIPAEEMPTFECGGIQDLFIYSQLRGGDYYGNGPSETRTACQLKRDAWKAKGRKGRETMMTVREYFERLHVS</sequence>
<comment type="similarity">
    <text evidence="1">Belongs to the NmrA-type oxidoreductase family.</text>
</comment>
<dbReference type="InterPro" id="IPR051164">
    <property type="entry name" value="NmrA-like_oxidored"/>
</dbReference>
<evidence type="ECO:0000256" key="2">
    <source>
        <dbReference type="ARBA" id="ARBA00022857"/>
    </source>
</evidence>
<keyword evidence="5" id="KW-1185">Reference proteome</keyword>
<evidence type="ECO:0000259" key="3">
    <source>
        <dbReference type="Pfam" id="PF05368"/>
    </source>
</evidence>
<dbReference type="InterPro" id="IPR008030">
    <property type="entry name" value="NmrA-like"/>
</dbReference>
<dbReference type="InterPro" id="IPR036291">
    <property type="entry name" value="NAD(P)-bd_dom_sf"/>
</dbReference>
<dbReference type="PANTHER" id="PTHR42748">
    <property type="entry name" value="NITROGEN METABOLITE REPRESSION PROTEIN NMRA FAMILY MEMBER"/>
    <property type="match status" value="1"/>
</dbReference>
<dbReference type="OrthoDB" id="300709at2759"/>
<evidence type="ECO:0000313" key="4">
    <source>
        <dbReference type="EMBL" id="KAJ5219039.1"/>
    </source>
</evidence>